<dbReference type="InterPro" id="IPR055235">
    <property type="entry name" value="ASD1_cat"/>
</dbReference>
<dbReference type="Gene3D" id="3.20.20.80">
    <property type="entry name" value="Glycosidases"/>
    <property type="match status" value="1"/>
</dbReference>
<sequence>MRSATKRLKAVATACLAPVLALMASPAPLTAQEASGTIRADTPGPVYNRRIFTQFAEHLGYGIYGGLYVGEDSPIPNVSGFRSDVIGALRELRVPVLRWPGGCFADEYNWREGIGPKEDRPVKINTHWGGVEEPNAVGTHEFFELARQLGAEAFISGNVGNGTPRESAEWVEYITSPAGSLAQMRAANGRQEPWNLEFFGIGNELWGCGGHMRAQYAADVTRRFSTFIKAPAGTTITKIAAGANSGDTEWTRVFMDVARDHIDGLSLHYYSIAGGWPPSISATDFAEEGWAQQLSATWQMDRLLAEHTAVMDEYDPEKRVFLAVDEWGAWYAPDPGTNPGFLQQGNTLRDAVLAGINLNIFARYADRVKLTAIAQMVNVLQAMVITDGPQMVRTPTFHVFAMYVPFQDGTVLPLELDTPDYTFGPYTMPAVSAAAVRGTDGNIYVALTNGDPARSIPVSLGLAGVTARSVSGQVLTGDAVNARNSFANPDAVAPAPFGGARLAGGRLEVAMPARSVVMLKLD</sequence>
<dbReference type="InterPro" id="IPR010720">
    <property type="entry name" value="Alpha-L-AF_C"/>
</dbReference>
<comment type="subunit">
    <text evidence="3">Homohexamer; trimer of dimers.</text>
</comment>
<dbReference type="PANTHER" id="PTHR43576:SF2">
    <property type="entry name" value="INTRACELLULAR EXO-ALPHA-L-ARABINOFURANOSIDASE 2"/>
    <property type="match status" value="1"/>
</dbReference>
<comment type="caution">
    <text evidence="10">The sequence shown here is derived from an EMBL/GenBank/DDBJ whole genome shotgun (WGS) entry which is preliminary data.</text>
</comment>
<dbReference type="SUPFAM" id="SSF51445">
    <property type="entry name" value="(Trans)glycosidases"/>
    <property type="match status" value="1"/>
</dbReference>
<keyword evidence="7" id="KW-0326">Glycosidase</keyword>
<dbReference type="RefSeq" id="WP_377923093.1">
    <property type="nucleotide sequence ID" value="NZ_JBANRO010000012.1"/>
</dbReference>
<dbReference type="InterPro" id="IPR017853">
    <property type="entry name" value="GH"/>
</dbReference>
<keyword evidence="6" id="KW-0119">Carbohydrate metabolism</keyword>
<dbReference type="SUPFAM" id="SSF51011">
    <property type="entry name" value="Glycosyl hydrolase domain"/>
    <property type="match status" value="1"/>
</dbReference>
<feature type="signal peptide" evidence="8">
    <location>
        <begin position="1"/>
        <end position="31"/>
    </location>
</feature>
<evidence type="ECO:0000313" key="10">
    <source>
        <dbReference type="EMBL" id="MFC3098488.1"/>
    </source>
</evidence>
<protein>
    <recommendedName>
        <fullName evidence="4">non-reducing end alpha-L-arabinofuranosidase</fullName>
        <ecNumber evidence="4">3.2.1.55</ecNumber>
    </recommendedName>
</protein>
<dbReference type="Gene3D" id="2.60.40.1180">
    <property type="entry name" value="Golgi alpha-mannosidase II"/>
    <property type="match status" value="1"/>
</dbReference>
<comment type="similarity">
    <text evidence="2">Belongs to the glycosyl hydrolase 51 family.</text>
</comment>
<evidence type="ECO:0000259" key="9">
    <source>
        <dbReference type="SMART" id="SM00813"/>
    </source>
</evidence>
<dbReference type="PANTHER" id="PTHR43576">
    <property type="entry name" value="ALPHA-L-ARABINOFURANOSIDASE C-RELATED"/>
    <property type="match status" value="1"/>
</dbReference>
<evidence type="ECO:0000256" key="2">
    <source>
        <dbReference type="ARBA" id="ARBA00007186"/>
    </source>
</evidence>
<dbReference type="InterPro" id="IPR013780">
    <property type="entry name" value="Glyco_hydro_b"/>
</dbReference>
<evidence type="ECO:0000256" key="5">
    <source>
        <dbReference type="ARBA" id="ARBA00022801"/>
    </source>
</evidence>
<organism evidence="10 11">
    <name type="scientific">Alteraurantiacibacter palmitatis</name>
    <dbReference type="NCBI Taxonomy" id="2054628"/>
    <lineage>
        <taxon>Bacteria</taxon>
        <taxon>Pseudomonadati</taxon>
        <taxon>Pseudomonadota</taxon>
        <taxon>Alphaproteobacteria</taxon>
        <taxon>Sphingomonadales</taxon>
        <taxon>Erythrobacteraceae</taxon>
        <taxon>Alteraurantiacibacter</taxon>
    </lineage>
</organism>
<evidence type="ECO:0000256" key="8">
    <source>
        <dbReference type="SAM" id="SignalP"/>
    </source>
</evidence>
<accession>A0ABV7E9E9</accession>
<feature type="chain" id="PRO_5045691149" description="non-reducing end alpha-L-arabinofuranosidase" evidence="8">
    <location>
        <begin position="32"/>
        <end position="522"/>
    </location>
</feature>
<dbReference type="EMBL" id="JBHRST010000019">
    <property type="protein sequence ID" value="MFC3098488.1"/>
    <property type="molecule type" value="Genomic_DNA"/>
</dbReference>
<evidence type="ECO:0000256" key="6">
    <source>
        <dbReference type="ARBA" id="ARBA00023277"/>
    </source>
</evidence>
<proteinExistence type="inferred from homology"/>
<name>A0ABV7E9E9_9SPHN</name>
<comment type="catalytic activity">
    <reaction evidence="1">
        <text>Hydrolysis of terminal non-reducing alpha-L-arabinofuranoside residues in alpha-L-arabinosides.</text>
        <dbReference type="EC" id="3.2.1.55"/>
    </reaction>
</comment>
<dbReference type="Proteomes" id="UP001595456">
    <property type="component" value="Unassembled WGS sequence"/>
</dbReference>
<dbReference type="Pfam" id="PF22848">
    <property type="entry name" value="ASD1_dom"/>
    <property type="match status" value="1"/>
</dbReference>
<evidence type="ECO:0000256" key="1">
    <source>
        <dbReference type="ARBA" id="ARBA00001462"/>
    </source>
</evidence>
<keyword evidence="11" id="KW-1185">Reference proteome</keyword>
<evidence type="ECO:0000256" key="3">
    <source>
        <dbReference type="ARBA" id="ARBA00011165"/>
    </source>
</evidence>
<keyword evidence="5" id="KW-0378">Hydrolase</keyword>
<evidence type="ECO:0000313" key="11">
    <source>
        <dbReference type="Proteomes" id="UP001595456"/>
    </source>
</evidence>
<dbReference type="EC" id="3.2.1.55" evidence="4"/>
<feature type="domain" description="Alpha-L-arabinofuranosidase C-terminal" evidence="9">
    <location>
        <begin position="325"/>
        <end position="515"/>
    </location>
</feature>
<dbReference type="SMART" id="SM00813">
    <property type="entry name" value="Alpha-L-AF_C"/>
    <property type="match status" value="1"/>
</dbReference>
<keyword evidence="8" id="KW-0732">Signal</keyword>
<reference evidence="11" key="1">
    <citation type="journal article" date="2019" name="Int. J. Syst. Evol. Microbiol.">
        <title>The Global Catalogue of Microorganisms (GCM) 10K type strain sequencing project: providing services to taxonomists for standard genome sequencing and annotation.</title>
        <authorList>
            <consortium name="The Broad Institute Genomics Platform"/>
            <consortium name="The Broad Institute Genome Sequencing Center for Infectious Disease"/>
            <person name="Wu L."/>
            <person name="Ma J."/>
        </authorList>
    </citation>
    <scope>NUCLEOTIDE SEQUENCE [LARGE SCALE GENOMIC DNA]</scope>
    <source>
        <strain evidence="11">KCTC 52607</strain>
    </source>
</reference>
<evidence type="ECO:0000256" key="4">
    <source>
        <dbReference type="ARBA" id="ARBA00012670"/>
    </source>
</evidence>
<evidence type="ECO:0000256" key="7">
    <source>
        <dbReference type="ARBA" id="ARBA00023295"/>
    </source>
</evidence>
<gene>
    <name evidence="10" type="ORF">ACFODU_11880</name>
</gene>
<dbReference type="Pfam" id="PF06964">
    <property type="entry name" value="Alpha-L-AF_C"/>
    <property type="match status" value="1"/>
</dbReference>